<dbReference type="Pfam" id="PF11185">
    <property type="entry name" value="DUF2971"/>
    <property type="match status" value="1"/>
</dbReference>
<dbReference type="EMBL" id="CP045503">
    <property type="protein sequence ID" value="QPG56732.2"/>
    <property type="molecule type" value="Genomic_DNA"/>
</dbReference>
<gene>
    <name evidence="1" type="ORF">FM038_004290</name>
</gene>
<evidence type="ECO:0000313" key="1">
    <source>
        <dbReference type="EMBL" id="QPG56732.2"/>
    </source>
</evidence>
<reference evidence="1" key="1">
    <citation type="submission" date="2021-07" db="EMBL/GenBank/DDBJ databases">
        <title>Shewanella sp. YLB-07 whole genome sequence.</title>
        <authorList>
            <person name="Yu L."/>
        </authorList>
    </citation>
    <scope>NUCLEOTIDE SEQUENCE</scope>
    <source>
        <strain evidence="1">YLB-08</strain>
    </source>
</reference>
<proteinExistence type="predicted"/>
<sequence>MSEDVALKFIKKPLLRLTPNWALNDPFECKVASTTNQKLNILDGNVERSIHTADFMGLHGIVSLSETPDNLLMWSHYADEHKGAVVEFLIEGADPLDMFNIGKCPTSSDAILGKVNYRKRRNYPFSVDVQSLDSIRTHYYLTKSDEWIYEKEHRFIIPGTEASYMRSSNQGLYSDLELNNEGLDNFTLIQSVDTKQNLWKYSKETQDMFFMDVHPRAIGRFIIGCNGDLDLYKKAMKEGELSGLGKTFASSVFNKFCDVEVSKIHPERFELTFEPLMDQVNNS</sequence>
<accession>A0ABX6V2D1</accession>
<evidence type="ECO:0000313" key="2">
    <source>
        <dbReference type="Proteomes" id="UP000316416"/>
    </source>
</evidence>
<dbReference type="InterPro" id="IPR021352">
    <property type="entry name" value="DUF2971"/>
</dbReference>
<organism evidence="1 2">
    <name type="scientific">Shewanella eurypsychrophilus</name>
    <dbReference type="NCBI Taxonomy" id="2593656"/>
    <lineage>
        <taxon>Bacteria</taxon>
        <taxon>Pseudomonadati</taxon>
        <taxon>Pseudomonadota</taxon>
        <taxon>Gammaproteobacteria</taxon>
        <taxon>Alteromonadales</taxon>
        <taxon>Shewanellaceae</taxon>
        <taxon>Shewanella</taxon>
    </lineage>
</organism>
<name>A0ABX6V2D1_9GAMM</name>
<dbReference type="Proteomes" id="UP000316416">
    <property type="component" value="Chromosome"/>
</dbReference>
<protein>
    <submittedName>
        <fullName evidence="1">DUF2971 domain-containing protein</fullName>
    </submittedName>
</protein>
<keyword evidence="2" id="KW-1185">Reference proteome</keyword>
<dbReference type="RefSeq" id="WP_185965753.1">
    <property type="nucleotide sequence ID" value="NZ_CP045503.2"/>
</dbReference>